<gene>
    <name evidence="2" type="ORF">PDIGIT_LOCUS10514</name>
</gene>
<feature type="compositionally biased region" description="Polar residues" evidence="1">
    <location>
        <begin position="35"/>
        <end position="51"/>
    </location>
</feature>
<keyword evidence="3" id="KW-1185">Reference proteome</keyword>
<feature type="compositionally biased region" description="Basic and acidic residues" evidence="1">
    <location>
        <begin position="53"/>
        <end position="67"/>
    </location>
</feature>
<organism evidence="2 3">
    <name type="scientific">Periconia digitata</name>
    <dbReference type="NCBI Taxonomy" id="1303443"/>
    <lineage>
        <taxon>Eukaryota</taxon>
        <taxon>Fungi</taxon>
        <taxon>Dikarya</taxon>
        <taxon>Ascomycota</taxon>
        <taxon>Pezizomycotina</taxon>
        <taxon>Dothideomycetes</taxon>
        <taxon>Pleosporomycetidae</taxon>
        <taxon>Pleosporales</taxon>
        <taxon>Massarineae</taxon>
        <taxon>Periconiaceae</taxon>
        <taxon>Periconia</taxon>
    </lineage>
</organism>
<dbReference type="AlphaFoldDB" id="A0A9W4XXA7"/>
<dbReference type="EMBL" id="CAOQHR010000007">
    <property type="protein sequence ID" value="CAI6337402.1"/>
    <property type="molecule type" value="Genomic_DNA"/>
</dbReference>
<sequence>MGDYIEDFDEVGSRMSIDDMPNDDMAIDDSVSPAVESQTHTASRSNRNLNESLEVRMSGDSETDTKKDSTIRMTSEASDYLNKLWKRRLYWDFCEVDDAQIEYSITGSCRSPETAEFSMRAIVQKLKAGVDPRDIVYLTPHEDQLELMYELREDAMEEASNLEDGDTENYDPEYATLSEKLEDVFMSTLEEYYFMGEGHLVADILADGAYFFDEVQFLKIMLCKYASVQVVLGHKSFKDCNKMIHPFLGLLGDLEEEPDIESVDCEICRKEREAMDEEILAMEEDYGS</sequence>
<reference evidence="2" key="1">
    <citation type="submission" date="2023-01" db="EMBL/GenBank/DDBJ databases">
        <authorList>
            <person name="Van Ghelder C."/>
            <person name="Rancurel C."/>
        </authorList>
    </citation>
    <scope>NUCLEOTIDE SEQUENCE</scope>
    <source>
        <strain evidence="2">CNCM I-4278</strain>
    </source>
</reference>
<evidence type="ECO:0000313" key="3">
    <source>
        <dbReference type="Proteomes" id="UP001152607"/>
    </source>
</evidence>
<proteinExistence type="predicted"/>
<protein>
    <submittedName>
        <fullName evidence="2">Uncharacterized protein</fullName>
    </submittedName>
</protein>
<evidence type="ECO:0000256" key="1">
    <source>
        <dbReference type="SAM" id="MobiDB-lite"/>
    </source>
</evidence>
<dbReference type="Proteomes" id="UP001152607">
    <property type="component" value="Unassembled WGS sequence"/>
</dbReference>
<comment type="caution">
    <text evidence="2">The sequence shown here is derived from an EMBL/GenBank/DDBJ whole genome shotgun (WGS) entry which is preliminary data.</text>
</comment>
<name>A0A9W4XXA7_9PLEO</name>
<evidence type="ECO:0000313" key="2">
    <source>
        <dbReference type="EMBL" id="CAI6337402.1"/>
    </source>
</evidence>
<accession>A0A9W4XXA7</accession>
<feature type="region of interest" description="Disordered" evidence="1">
    <location>
        <begin position="26"/>
        <end position="67"/>
    </location>
</feature>